<dbReference type="RefSeq" id="XP_022299813.1">
    <property type="nucleotide sequence ID" value="XM_022444105.1"/>
</dbReference>
<proteinExistence type="predicted"/>
<dbReference type="InterPro" id="IPR035979">
    <property type="entry name" value="RBD_domain_sf"/>
</dbReference>
<dbReference type="GO" id="GO:0030514">
    <property type="term" value="P:negative regulation of BMP signaling pathway"/>
    <property type="evidence" value="ECO:0007669"/>
    <property type="project" value="TreeGrafter"/>
</dbReference>
<dbReference type="SUPFAM" id="SSF54928">
    <property type="entry name" value="RNA-binding domain, RBD"/>
    <property type="match status" value="1"/>
</dbReference>
<evidence type="ECO:0000256" key="3">
    <source>
        <dbReference type="ARBA" id="ARBA00022553"/>
    </source>
</evidence>
<dbReference type="PANTHER" id="PTHR13428">
    <property type="entry name" value="INNER NUCLEAR MEMBRANE PROTEIN MAN1 LEM DOMAIN CONTAINING PROTEIN"/>
    <property type="match status" value="1"/>
</dbReference>
<dbReference type="PANTHER" id="PTHR13428:SF12">
    <property type="entry name" value="INNER NUCLEAR MEMBRANE PROTEIN MAN1"/>
    <property type="match status" value="1"/>
</dbReference>
<dbReference type="GO" id="GO:0006998">
    <property type="term" value="P:nuclear envelope organization"/>
    <property type="evidence" value="ECO:0007669"/>
    <property type="project" value="TreeGrafter"/>
</dbReference>
<accession>A0A8B8B9H5</accession>
<dbReference type="Pfam" id="PF09402">
    <property type="entry name" value="MSC"/>
    <property type="match status" value="1"/>
</dbReference>
<evidence type="ECO:0000256" key="9">
    <source>
        <dbReference type="SAM" id="Phobius"/>
    </source>
</evidence>
<dbReference type="FunFam" id="1.10.10.1180:FF:000002">
    <property type="entry name" value="LEM domain-containing protein 2"/>
    <property type="match status" value="1"/>
</dbReference>
<reference evidence="12" key="1">
    <citation type="submission" date="2025-08" db="UniProtKB">
        <authorList>
            <consortium name="RefSeq"/>
        </authorList>
    </citation>
    <scope>IDENTIFICATION</scope>
    <source>
        <tissue evidence="12">Whole sample</tissue>
    </source>
</reference>
<dbReference type="Gene3D" id="3.30.70.330">
    <property type="match status" value="1"/>
</dbReference>
<feature type="domain" description="LEM" evidence="10">
    <location>
        <begin position="1"/>
        <end position="44"/>
    </location>
</feature>
<dbReference type="PROSITE" id="PS50954">
    <property type="entry name" value="LEM"/>
    <property type="match status" value="1"/>
</dbReference>
<keyword evidence="11" id="KW-1185">Reference proteome</keyword>
<feature type="transmembrane region" description="Helical" evidence="9">
    <location>
        <begin position="402"/>
        <end position="423"/>
    </location>
</feature>
<dbReference type="Proteomes" id="UP000694844">
    <property type="component" value="Chromosome 8"/>
</dbReference>
<keyword evidence="5 9" id="KW-1133">Transmembrane helix</keyword>
<gene>
    <name evidence="12" type="primary">LOC111108313</name>
</gene>
<evidence type="ECO:0000256" key="5">
    <source>
        <dbReference type="ARBA" id="ARBA00022989"/>
    </source>
</evidence>
<dbReference type="InterPro" id="IPR012677">
    <property type="entry name" value="Nucleotide-bd_a/b_plait_sf"/>
</dbReference>
<evidence type="ECO:0000256" key="2">
    <source>
        <dbReference type="ARBA" id="ARBA00004540"/>
    </source>
</evidence>
<feature type="region of interest" description="Disordered" evidence="8">
    <location>
        <begin position="191"/>
        <end position="244"/>
    </location>
</feature>
<dbReference type="KEGG" id="cvn:111108313"/>
<feature type="transmembrane region" description="Helical" evidence="9">
    <location>
        <begin position="254"/>
        <end position="277"/>
    </location>
</feature>
<dbReference type="OrthoDB" id="118234at2759"/>
<evidence type="ECO:0000256" key="8">
    <source>
        <dbReference type="SAM" id="MobiDB-lite"/>
    </source>
</evidence>
<dbReference type="InterPro" id="IPR052277">
    <property type="entry name" value="INM_ESCRT-Associated"/>
</dbReference>
<keyword evidence="4 9" id="KW-0812">Transmembrane</keyword>
<feature type="region of interest" description="Disordered" evidence="8">
    <location>
        <begin position="39"/>
        <end position="139"/>
    </location>
</feature>
<evidence type="ECO:0000256" key="1">
    <source>
        <dbReference type="ARBA" id="ARBA00004127"/>
    </source>
</evidence>
<dbReference type="InterPro" id="IPR034394">
    <property type="entry name" value="Man1_RRM"/>
</dbReference>
<dbReference type="GO" id="GO:0005637">
    <property type="term" value="C:nuclear inner membrane"/>
    <property type="evidence" value="ECO:0007669"/>
    <property type="project" value="UniProtKB-SubCell"/>
</dbReference>
<name>A0A8B8B9H5_CRAVI</name>
<evidence type="ECO:0000256" key="7">
    <source>
        <dbReference type="ARBA" id="ARBA00023242"/>
    </source>
</evidence>
<evidence type="ECO:0000313" key="12">
    <source>
        <dbReference type="RefSeq" id="XP_022299813.1"/>
    </source>
</evidence>
<evidence type="ECO:0000256" key="6">
    <source>
        <dbReference type="ARBA" id="ARBA00023136"/>
    </source>
</evidence>
<dbReference type="CDD" id="cd12286">
    <property type="entry name" value="RRM_Man1"/>
    <property type="match status" value="1"/>
</dbReference>
<organism evidence="11 12">
    <name type="scientific">Crassostrea virginica</name>
    <name type="common">Eastern oyster</name>
    <dbReference type="NCBI Taxonomy" id="6565"/>
    <lineage>
        <taxon>Eukaryota</taxon>
        <taxon>Metazoa</taxon>
        <taxon>Spiralia</taxon>
        <taxon>Lophotrochozoa</taxon>
        <taxon>Mollusca</taxon>
        <taxon>Bivalvia</taxon>
        <taxon>Autobranchia</taxon>
        <taxon>Pteriomorphia</taxon>
        <taxon>Ostreida</taxon>
        <taxon>Ostreoidea</taxon>
        <taxon>Ostreidae</taxon>
        <taxon>Crassostrea</taxon>
    </lineage>
</organism>
<dbReference type="InterPro" id="IPR041885">
    <property type="entry name" value="MAN1_winged_helix_dom"/>
</dbReference>
<comment type="subcellular location">
    <subcellularLocation>
        <location evidence="1">Endomembrane system</location>
        <topology evidence="1">Multi-pass membrane protein</topology>
    </subcellularLocation>
    <subcellularLocation>
        <location evidence="2">Nucleus inner membrane</location>
    </subcellularLocation>
</comment>
<keyword evidence="3" id="KW-0597">Phosphoprotein</keyword>
<evidence type="ECO:0000259" key="10">
    <source>
        <dbReference type="PROSITE" id="PS50954"/>
    </source>
</evidence>
<dbReference type="InterPro" id="IPR003887">
    <property type="entry name" value="LEM_dom"/>
</dbReference>
<evidence type="ECO:0000313" key="11">
    <source>
        <dbReference type="Proteomes" id="UP000694844"/>
    </source>
</evidence>
<feature type="compositionally biased region" description="Polar residues" evidence="8">
    <location>
        <begin position="218"/>
        <end position="231"/>
    </location>
</feature>
<dbReference type="Gene3D" id="1.10.10.1180">
    <property type="entry name" value="MAN1, winged-helix domain"/>
    <property type="match status" value="1"/>
</dbReference>
<dbReference type="AlphaFoldDB" id="A0A8B8B9H5"/>
<sequence>MADKITDEELAEELKGYGEVVKVPIDRKKRPILIKKLNHLKARDRPANQVKKATPSRTKPTKNVEFSSAEESEGETAGPIGRMLGRQGTQKEPVLSYSKTDTIEISPPRTRRRSARRSVVGATSSESAPSGRVKSLYPDLSEDVARNASNTSRNYSFQYQNEFTDSDPEESLYEVENKSINTTFPLQDSLVDNYDSPLNRSVKQRRSLTRGKPKKADNNATWSADKLSSITDNKEGGDENDGHLNHSYEPKASFISTSILCLVIGFFLVVGATYIYLRQETGSINSEQGEVSGVIFPEGKNKSEYQQALNIVGKVEEYLTSKGNGEKVLWNDLKKITDIGEISEDKNKALELIAHNPDWKIRLYSKNQEELSSNINFTDVHYLKAEPNLGLLIRIWRSMEQILYGLILLLLCVGVTVLAFFSWRFHRNKVEQEQKCVFELVEKIIDLVKDNYELHQDNSRHPEFIPVSHVRDQLLPPKQRQNLRPRWEKAVKFIEANESRIRIENQSVQGEEFLVWRWLPACSNGGKFWQGQAFGENNSTAGSGATLPYSPTPCLKIRNMFDAEMETEEDWELNVQDAILEKCKGIQGILHIFVDANSKEGCVYLKCNSCETAYKVYKSLHGCWFDGRLVTVKYLRLELYHNKFPESKQALKSLHPSNSKMTSLAQPYHRSTLELT</sequence>
<keyword evidence="6 9" id="KW-0472">Membrane</keyword>
<feature type="compositionally biased region" description="Basic and acidic residues" evidence="8">
    <location>
        <begin position="232"/>
        <end position="244"/>
    </location>
</feature>
<dbReference type="GeneID" id="111108313"/>
<dbReference type="FunFam" id="3.30.70.330:FF:000176">
    <property type="entry name" value="Inner nuclear membrane protein Man1"/>
    <property type="match status" value="1"/>
</dbReference>
<keyword evidence="7" id="KW-0539">Nucleus</keyword>
<protein>
    <submittedName>
        <fullName evidence="12">Inner nuclear membrane protein Man1-like</fullName>
    </submittedName>
</protein>
<feature type="compositionally biased region" description="Basic residues" evidence="8">
    <location>
        <begin position="202"/>
        <end position="213"/>
    </location>
</feature>
<dbReference type="InterPro" id="IPR018996">
    <property type="entry name" value="Man1/Src1-like_C"/>
</dbReference>
<dbReference type="GO" id="GO:0031490">
    <property type="term" value="F:chromatin DNA binding"/>
    <property type="evidence" value="ECO:0007669"/>
    <property type="project" value="TreeGrafter"/>
</dbReference>
<evidence type="ECO:0000256" key="4">
    <source>
        <dbReference type="ARBA" id="ARBA00022692"/>
    </source>
</evidence>